<reference evidence="1" key="1">
    <citation type="submission" date="2022-09" db="EMBL/GenBank/DDBJ databases">
        <title>A Global Phylogenomic Analysis of the Shiitake Genus Lentinula.</title>
        <authorList>
            <consortium name="DOE Joint Genome Institute"/>
            <person name="Sierra-Patev S."/>
            <person name="Min B."/>
            <person name="Naranjo-Ortiz M."/>
            <person name="Looney B."/>
            <person name="Konkel Z."/>
            <person name="Slot J.C."/>
            <person name="Sakamoto Y."/>
            <person name="Steenwyk J.L."/>
            <person name="Rokas A."/>
            <person name="Carro J."/>
            <person name="Camarero S."/>
            <person name="Ferreira P."/>
            <person name="Molpeceres G."/>
            <person name="Ruiz-Duenas F.J."/>
            <person name="Serrano A."/>
            <person name="Henrissat B."/>
            <person name="Drula E."/>
            <person name="Hughes K.W."/>
            <person name="Mata J.L."/>
            <person name="Ishikawa N.K."/>
            <person name="Vargas-Isla R."/>
            <person name="Ushijima S."/>
            <person name="Smith C.A."/>
            <person name="Ahrendt S."/>
            <person name="Andreopoulos W."/>
            <person name="He G."/>
            <person name="Labutti K."/>
            <person name="Lipzen A."/>
            <person name="Ng V."/>
            <person name="Riley R."/>
            <person name="Sandor L."/>
            <person name="Barry K."/>
            <person name="Martinez A.T."/>
            <person name="Xiao Y."/>
            <person name="Gibbons J.G."/>
            <person name="Terashima K."/>
            <person name="Grigoriev I.V."/>
            <person name="Hibbett D.S."/>
        </authorList>
    </citation>
    <scope>NUCLEOTIDE SEQUENCE</scope>
    <source>
        <strain evidence="1">TMI1499</strain>
    </source>
</reference>
<comment type="caution">
    <text evidence="1">The sequence shown here is derived from an EMBL/GenBank/DDBJ whole genome shotgun (WGS) entry which is preliminary data.</text>
</comment>
<keyword evidence="2" id="KW-1185">Reference proteome</keyword>
<dbReference type="Proteomes" id="UP001163835">
    <property type="component" value="Unassembled WGS sequence"/>
</dbReference>
<protein>
    <submittedName>
        <fullName evidence="1">Uncharacterized protein</fullName>
    </submittedName>
</protein>
<accession>A0ACC1U9U0</accession>
<gene>
    <name evidence="1" type="ORF">F5876DRAFT_73892</name>
</gene>
<name>A0ACC1U9U0_9AGAR</name>
<organism evidence="1 2">
    <name type="scientific">Lentinula aff. lateritia</name>
    <dbReference type="NCBI Taxonomy" id="2804960"/>
    <lineage>
        <taxon>Eukaryota</taxon>
        <taxon>Fungi</taxon>
        <taxon>Dikarya</taxon>
        <taxon>Basidiomycota</taxon>
        <taxon>Agaricomycotina</taxon>
        <taxon>Agaricomycetes</taxon>
        <taxon>Agaricomycetidae</taxon>
        <taxon>Agaricales</taxon>
        <taxon>Marasmiineae</taxon>
        <taxon>Omphalotaceae</taxon>
        <taxon>Lentinula</taxon>
    </lineage>
</organism>
<evidence type="ECO:0000313" key="1">
    <source>
        <dbReference type="EMBL" id="KAJ3813434.1"/>
    </source>
</evidence>
<sequence length="131" mass="14537">MDEFRTCSGQLVGPHAPSELVEAIGHDTFADILEENIIVIDFGQSYLAPDPPKNYEPATLADYMPPETRFEERVGPETDMWQLGDAEDEVDETAASTMFKEIETKIDSMDLSLDTQDGIPAQGLITQDEAR</sequence>
<proteinExistence type="predicted"/>
<dbReference type="EMBL" id="MU794993">
    <property type="protein sequence ID" value="KAJ3813434.1"/>
    <property type="molecule type" value="Genomic_DNA"/>
</dbReference>
<evidence type="ECO:0000313" key="2">
    <source>
        <dbReference type="Proteomes" id="UP001163835"/>
    </source>
</evidence>